<organism evidence="1 2">
    <name type="scientific">Trypanosoma vivax (strain Y486)</name>
    <dbReference type="NCBI Taxonomy" id="1055687"/>
    <lineage>
        <taxon>Eukaryota</taxon>
        <taxon>Discoba</taxon>
        <taxon>Euglenozoa</taxon>
        <taxon>Kinetoplastea</taxon>
        <taxon>Metakinetoplastina</taxon>
        <taxon>Trypanosomatida</taxon>
        <taxon>Trypanosomatidae</taxon>
        <taxon>Trypanosoma</taxon>
        <taxon>Duttonella</taxon>
    </lineage>
</organism>
<dbReference type="EMBL" id="CAEX01005491">
    <property type="protein sequence ID" value="CCD20408.1"/>
    <property type="molecule type" value="Genomic_DNA"/>
</dbReference>
<dbReference type="OMA" id="RAETYFT"/>
<sequence>MNFIVAHGEWPTVLHVVPRSQLITHSVKVSMEPNDNDQLVVHGYTLTALCQGQLHTSTSKGTNVPDLSSLGLVLLQGMPNALSSVVRLVTPKTVARQLFVVEDLLLADHMVIFTSKWESLAATAPLIRVKRKREGENTTSLKTDILEGKASGHSGISDAPITRTARLPRTRRQGPRGQARPEMYLISVSSATLHDLNLVNRLLSAGTIRLDPHMESFLCSVCCILPQRTFTASCCGAVLCAFCVPLVSTSSLMQTAGRERYTCAVCGEMPFKDCDAQPSRDVEVMRLVRELRVLYYPQIAAAASACQGVAEESHQAVSFAHHHVGMPTRQHPVISANPPVLDSILPAP</sequence>
<gene>
    <name evidence="1" type="ORF">TvY486_0032280</name>
</gene>
<protein>
    <submittedName>
        <fullName evidence="1">Uncharacterized protein</fullName>
    </submittedName>
</protein>
<accession>F9WS70</accession>
<evidence type="ECO:0000313" key="1">
    <source>
        <dbReference type="EMBL" id="CCD20408.1"/>
    </source>
</evidence>
<dbReference type="Proteomes" id="UP000009027">
    <property type="component" value="Unassembled WGS sequence"/>
</dbReference>
<dbReference type="VEuPathDB" id="TriTrypDB:TvY486_0032280"/>
<reference evidence="1 2" key="1">
    <citation type="journal article" date="2012" name="Proc. Natl. Acad. Sci. U.S.A.">
        <title>Antigenic diversity is generated by distinct evolutionary mechanisms in African trypanosome species.</title>
        <authorList>
            <person name="Jackson A.P."/>
            <person name="Berry A."/>
            <person name="Aslett M."/>
            <person name="Allison H.C."/>
            <person name="Burton P."/>
            <person name="Vavrova-Anderson J."/>
            <person name="Brown R."/>
            <person name="Browne H."/>
            <person name="Corton N."/>
            <person name="Hauser H."/>
            <person name="Gamble J."/>
            <person name="Gilderthorp R."/>
            <person name="Marcello L."/>
            <person name="McQuillan J."/>
            <person name="Otto T.D."/>
            <person name="Quail M.A."/>
            <person name="Sanders M.J."/>
            <person name="van Tonder A."/>
            <person name="Ginger M.L."/>
            <person name="Field M.C."/>
            <person name="Barry J.D."/>
            <person name="Hertz-Fowler C."/>
            <person name="Berriman M."/>
        </authorList>
    </citation>
    <scope>NUCLEOTIDE SEQUENCE</scope>
    <source>
        <strain evidence="1 2">Y486</strain>
    </source>
</reference>
<keyword evidence="2" id="KW-1185">Reference proteome</keyword>
<proteinExistence type="predicted"/>
<name>F9WS70_TRYVY</name>
<dbReference type="AlphaFoldDB" id="F9WS70"/>
<evidence type="ECO:0000313" key="2">
    <source>
        <dbReference type="Proteomes" id="UP000009027"/>
    </source>
</evidence>